<dbReference type="Pfam" id="PF05699">
    <property type="entry name" value="Dimer_Tnp_hAT"/>
    <property type="match status" value="1"/>
</dbReference>
<dbReference type="SUPFAM" id="SSF53098">
    <property type="entry name" value="Ribonuclease H-like"/>
    <property type="match status" value="1"/>
</dbReference>
<evidence type="ECO:0000256" key="1">
    <source>
        <dbReference type="SAM" id="MobiDB-lite"/>
    </source>
</evidence>
<proteinExistence type="predicted"/>
<gene>
    <name evidence="3" type="ORF">AZE42_11163</name>
</gene>
<evidence type="ECO:0000313" key="4">
    <source>
        <dbReference type="Proteomes" id="UP000183567"/>
    </source>
</evidence>
<feature type="domain" description="HAT C-terminal dimerisation" evidence="2">
    <location>
        <begin position="2"/>
        <end position="50"/>
    </location>
</feature>
<keyword evidence="4" id="KW-1185">Reference proteome</keyword>
<dbReference type="OrthoDB" id="3270175at2759"/>
<protein>
    <recommendedName>
        <fullName evidence="2">HAT C-terminal dimerisation domain-containing protein</fullName>
    </recommendedName>
</protein>
<sequence>MRYPVLSRIALDFLPIRGSSVPCERAFSDAGLTDTKRRARLPPKNFGDIQTLKGSFKKDRRRQEIELAAQQAAQKKHWLDDAAQEAPKRQSE</sequence>
<accession>A0A1J8QZ26</accession>
<dbReference type="GO" id="GO:0046983">
    <property type="term" value="F:protein dimerization activity"/>
    <property type="evidence" value="ECO:0007669"/>
    <property type="project" value="InterPro"/>
</dbReference>
<evidence type="ECO:0000313" key="3">
    <source>
        <dbReference type="EMBL" id="OJA18657.1"/>
    </source>
</evidence>
<name>A0A1J8QZ26_9AGAM</name>
<dbReference type="InterPro" id="IPR008906">
    <property type="entry name" value="HATC_C_dom"/>
</dbReference>
<reference evidence="3 4" key="1">
    <citation type="submission" date="2016-03" db="EMBL/GenBank/DDBJ databases">
        <title>Comparative genomics of the ectomycorrhizal sister species Rhizopogon vinicolor and Rhizopogon vesiculosus (Basidiomycota: Boletales) reveals a divergence of the mating type B locus.</title>
        <authorList>
            <person name="Mujic A.B."/>
            <person name="Kuo A."/>
            <person name="Tritt A."/>
            <person name="Lipzen A."/>
            <person name="Chen C."/>
            <person name="Johnson J."/>
            <person name="Sharma A."/>
            <person name="Barry K."/>
            <person name="Grigoriev I.V."/>
            <person name="Spatafora J.W."/>
        </authorList>
    </citation>
    <scope>NUCLEOTIDE SEQUENCE [LARGE SCALE GENOMIC DNA]</scope>
    <source>
        <strain evidence="3 4">AM-OR11-056</strain>
    </source>
</reference>
<comment type="caution">
    <text evidence="3">The sequence shown here is derived from an EMBL/GenBank/DDBJ whole genome shotgun (WGS) entry which is preliminary data.</text>
</comment>
<organism evidence="3 4">
    <name type="scientific">Rhizopogon vesiculosus</name>
    <dbReference type="NCBI Taxonomy" id="180088"/>
    <lineage>
        <taxon>Eukaryota</taxon>
        <taxon>Fungi</taxon>
        <taxon>Dikarya</taxon>
        <taxon>Basidiomycota</taxon>
        <taxon>Agaricomycotina</taxon>
        <taxon>Agaricomycetes</taxon>
        <taxon>Agaricomycetidae</taxon>
        <taxon>Boletales</taxon>
        <taxon>Suillineae</taxon>
        <taxon>Rhizopogonaceae</taxon>
        <taxon>Rhizopogon</taxon>
    </lineage>
</organism>
<dbReference type="InterPro" id="IPR012337">
    <property type="entry name" value="RNaseH-like_sf"/>
</dbReference>
<dbReference type="AlphaFoldDB" id="A0A1J8QZ26"/>
<evidence type="ECO:0000259" key="2">
    <source>
        <dbReference type="Pfam" id="PF05699"/>
    </source>
</evidence>
<dbReference type="Proteomes" id="UP000183567">
    <property type="component" value="Unassembled WGS sequence"/>
</dbReference>
<dbReference type="EMBL" id="LVVM01001370">
    <property type="protein sequence ID" value="OJA18657.1"/>
    <property type="molecule type" value="Genomic_DNA"/>
</dbReference>
<feature type="region of interest" description="Disordered" evidence="1">
    <location>
        <begin position="69"/>
        <end position="92"/>
    </location>
</feature>